<name>A0A0F9SZW7_9ZZZZ</name>
<comment type="caution">
    <text evidence="1">The sequence shown here is derived from an EMBL/GenBank/DDBJ whole genome shotgun (WGS) entry which is preliminary data.</text>
</comment>
<organism evidence="1">
    <name type="scientific">marine sediment metagenome</name>
    <dbReference type="NCBI Taxonomy" id="412755"/>
    <lineage>
        <taxon>unclassified sequences</taxon>
        <taxon>metagenomes</taxon>
        <taxon>ecological metagenomes</taxon>
    </lineage>
</organism>
<dbReference type="AlphaFoldDB" id="A0A0F9SZW7"/>
<dbReference type="EMBL" id="LAZR01000326">
    <property type="protein sequence ID" value="KKN74465.1"/>
    <property type="molecule type" value="Genomic_DNA"/>
</dbReference>
<accession>A0A0F9SZW7</accession>
<protein>
    <submittedName>
        <fullName evidence="1">Uncharacterized protein</fullName>
    </submittedName>
</protein>
<gene>
    <name evidence="1" type="ORF">LCGC14_0390850</name>
</gene>
<proteinExistence type="predicted"/>
<reference evidence="1" key="1">
    <citation type="journal article" date="2015" name="Nature">
        <title>Complex archaea that bridge the gap between prokaryotes and eukaryotes.</title>
        <authorList>
            <person name="Spang A."/>
            <person name="Saw J.H."/>
            <person name="Jorgensen S.L."/>
            <person name="Zaremba-Niedzwiedzka K."/>
            <person name="Martijn J."/>
            <person name="Lind A.E."/>
            <person name="van Eijk R."/>
            <person name="Schleper C."/>
            <person name="Guy L."/>
            <person name="Ettema T.J."/>
        </authorList>
    </citation>
    <scope>NUCLEOTIDE SEQUENCE</scope>
</reference>
<sequence length="227" mass="26467">MVRRYKKCTNWLEPVINQRKVDLDYPKYKGVVMFPSTHDITEKNISECLCVINKLLEAGNQVLIVSKPQLKCISLICESIKTNHPDKFKSKVTFRFTIGSTSGMILKFWEPGAPDFLERWESLKYAYHAGFNTSVSCEPYLDQWPNYVYEATEEYVTDKIWVGMLRDFNNRVVLDGVTPRQEARYVKPLKALQNPMIVKAMYQTMKELPKIIWKDSIRNIITKGVIK</sequence>
<evidence type="ECO:0000313" key="1">
    <source>
        <dbReference type="EMBL" id="KKN74465.1"/>
    </source>
</evidence>